<sequence>MKTNKKNTPKRRNLKLWGLSSFILFLFYGTFAIAQTISLQSFATGFSSPLEITNAGDSRLFVVEKGGLIKILNDNGTVNTTPFLDITSLVNTNSERGLLGLAFHPDYATNGYFFVNYSNNSGNTVIARYSVFAANPNAANPSSATILMTINQPYDNHNGGSIKFGPDGYLYIGMGDGGSGGDPQGYAQNTTIDGSNPTRVFLGKMLRIDVNTTTAPFYSIPATNPYVGQTGKEEIWAIGLRNPWKFSFDSATGNLWIADVGQNVHEEINKTNAPLPAGLNYGWRCYEGNATYNTSGCPASSALTFPLVDVNHNTSACSITGGYVYHGTMYPNLLGKYLFTDYCDSRIGMVTFTGSLTYSSNFPGNNFVSFGEDMNKELYIAAINNGTIYKITDSTLRTEDFDKSGFSIYPNPAKETITLSNTNNIPAKSILIYDISGKKVLTKKVRETNIINISTLAKGIYNVSIIDTNDMNYQTKLVVQ</sequence>
<feature type="domain" description="Secretion system C-terminal sorting" evidence="3">
    <location>
        <begin position="408"/>
        <end position="479"/>
    </location>
</feature>
<dbReference type="InterPro" id="IPR011042">
    <property type="entry name" value="6-blade_b-propeller_TolB-like"/>
</dbReference>
<evidence type="ECO:0000259" key="2">
    <source>
        <dbReference type="Pfam" id="PF07995"/>
    </source>
</evidence>
<name>A0ABX0IUJ5_9FLAO</name>
<evidence type="ECO:0000313" key="4">
    <source>
        <dbReference type="EMBL" id="NHN27153.1"/>
    </source>
</evidence>
<keyword evidence="5" id="KW-1185">Reference proteome</keyword>
<dbReference type="Proteomes" id="UP000817854">
    <property type="component" value="Unassembled WGS sequence"/>
</dbReference>
<dbReference type="EMBL" id="VEVQ02000011">
    <property type="protein sequence ID" value="NHN27153.1"/>
    <property type="molecule type" value="Genomic_DNA"/>
</dbReference>
<dbReference type="Gene3D" id="2.120.10.30">
    <property type="entry name" value="TolB, C-terminal domain"/>
    <property type="match status" value="1"/>
</dbReference>
<dbReference type="SUPFAM" id="SSF50952">
    <property type="entry name" value="Soluble quinoprotein glucose dehydrogenase"/>
    <property type="match status" value="1"/>
</dbReference>
<feature type="domain" description="Glucose/Sorbosone dehydrogenase" evidence="2">
    <location>
        <begin position="47"/>
        <end position="353"/>
    </location>
</feature>
<dbReference type="NCBIfam" id="TIGR04183">
    <property type="entry name" value="Por_Secre_tail"/>
    <property type="match status" value="1"/>
</dbReference>
<comment type="caution">
    <text evidence="4">The sequence shown here is derived from an EMBL/GenBank/DDBJ whole genome shotgun (WGS) entry which is preliminary data.</text>
</comment>
<dbReference type="RefSeq" id="WP_140963546.1">
    <property type="nucleotide sequence ID" value="NZ_VEVQ02000011.1"/>
</dbReference>
<dbReference type="PANTHER" id="PTHR19328">
    <property type="entry name" value="HEDGEHOG-INTERACTING PROTEIN"/>
    <property type="match status" value="1"/>
</dbReference>
<evidence type="ECO:0000256" key="1">
    <source>
        <dbReference type="ARBA" id="ARBA00022729"/>
    </source>
</evidence>
<gene>
    <name evidence="4" type="ORF">FIA58_015835</name>
</gene>
<organism evidence="4 5">
    <name type="scientific">Flavobacterium jejuense</name>
    <dbReference type="NCBI Taxonomy" id="1544455"/>
    <lineage>
        <taxon>Bacteria</taxon>
        <taxon>Pseudomonadati</taxon>
        <taxon>Bacteroidota</taxon>
        <taxon>Flavobacteriia</taxon>
        <taxon>Flavobacteriales</taxon>
        <taxon>Flavobacteriaceae</taxon>
        <taxon>Flavobacterium</taxon>
    </lineage>
</organism>
<dbReference type="InterPro" id="IPR012938">
    <property type="entry name" value="Glc/Sorbosone_DH"/>
</dbReference>
<accession>A0ABX0IUJ5</accession>
<keyword evidence="1" id="KW-0732">Signal</keyword>
<dbReference type="Pfam" id="PF18962">
    <property type="entry name" value="Por_Secre_tail"/>
    <property type="match status" value="1"/>
</dbReference>
<dbReference type="InterPro" id="IPR011041">
    <property type="entry name" value="Quinoprot_gluc/sorb_DH_b-prop"/>
</dbReference>
<protein>
    <submittedName>
        <fullName evidence="4">T9SS type A sorting domain-containing protein</fullName>
    </submittedName>
</protein>
<dbReference type="Pfam" id="PF07995">
    <property type="entry name" value="GSDH"/>
    <property type="match status" value="1"/>
</dbReference>
<dbReference type="PANTHER" id="PTHR19328:SF75">
    <property type="entry name" value="ALDOSE SUGAR DEHYDROGENASE YLII"/>
    <property type="match status" value="1"/>
</dbReference>
<dbReference type="InterPro" id="IPR026444">
    <property type="entry name" value="Secre_tail"/>
</dbReference>
<evidence type="ECO:0000259" key="3">
    <source>
        <dbReference type="Pfam" id="PF18962"/>
    </source>
</evidence>
<proteinExistence type="predicted"/>
<evidence type="ECO:0000313" key="5">
    <source>
        <dbReference type="Proteomes" id="UP000817854"/>
    </source>
</evidence>
<reference evidence="4" key="1">
    <citation type="submission" date="2019-05" db="EMBL/GenBank/DDBJ databases">
        <authorList>
            <person name="Lianzixin W."/>
        </authorList>
    </citation>
    <scope>NUCLEOTIDE SEQUENCE</scope>
    <source>
        <strain evidence="4">EC11</strain>
    </source>
</reference>
<reference evidence="4" key="2">
    <citation type="submission" date="2020-02" db="EMBL/GenBank/DDBJ databases">
        <title>Flavobacterium profundi sp. nov., isolated from a deep-sea seamount.</title>
        <authorList>
            <person name="Zhang D.-C."/>
        </authorList>
    </citation>
    <scope>NUCLEOTIDE SEQUENCE</scope>
    <source>
        <strain evidence="4">EC11</strain>
    </source>
</reference>